<dbReference type="EMBL" id="JAHQIW010002912">
    <property type="protein sequence ID" value="KAJ1356802.1"/>
    <property type="molecule type" value="Genomic_DNA"/>
</dbReference>
<accession>A0AAD5QNI6</accession>
<dbReference type="Gene3D" id="3.30.160.60">
    <property type="entry name" value="Classic Zinc Finger"/>
    <property type="match status" value="1"/>
</dbReference>
<dbReference type="EMBL" id="JAHQIW010001699">
    <property type="protein sequence ID" value="KAJ1353382.1"/>
    <property type="molecule type" value="Genomic_DNA"/>
</dbReference>
<evidence type="ECO:0000313" key="5">
    <source>
        <dbReference type="EMBL" id="KAJ1356802.1"/>
    </source>
</evidence>
<organism evidence="5 6">
    <name type="scientific">Parelaphostrongylus tenuis</name>
    <name type="common">Meningeal worm</name>
    <dbReference type="NCBI Taxonomy" id="148309"/>
    <lineage>
        <taxon>Eukaryota</taxon>
        <taxon>Metazoa</taxon>
        <taxon>Ecdysozoa</taxon>
        <taxon>Nematoda</taxon>
        <taxon>Chromadorea</taxon>
        <taxon>Rhabditida</taxon>
        <taxon>Rhabditina</taxon>
        <taxon>Rhabditomorpha</taxon>
        <taxon>Strongyloidea</taxon>
        <taxon>Metastrongylidae</taxon>
        <taxon>Parelaphostrongylus</taxon>
    </lineage>
</organism>
<dbReference type="AlphaFoldDB" id="A0AAD5QNI6"/>
<name>A0AAD5QNI6_PARTN</name>
<dbReference type="InterPro" id="IPR036236">
    <property type="entry name" value="Znf_C2H2_sf"/>
</dbReference>
<dbReference type="SUPFAM" id="SSF57667">
    <property type="entry name" value="beta-beta-alpha zinc fingers"/>
    <property type="match status" value="1"/>
</dbReference>
<keyword evidence="6" id="KW-1185">Reference proteome</keyword>
<dbReference type="Proteomes" id="UP001196413">
    <property type="component" value="Unassembled WGS sequence"/>
</dbReference>
<feature type="domain" description="C2H2-type" evidence="2">
    <location>
        <begin position="11"/>
        <end position="38"/>
    </location>
</feature>
<keyword evidence="1" id="KW-0863">Zinc-finger</keyword>
<dbReference type="GO" id="GO:0008270">
    <property type="term" value="F:zinc ion binding"/>
    <property type="evidence" value="ECO:0007669"/>
    <property type="project" value="UniProtKB-KW"/>
</dbReference>
<dbReference type="InterPro" id="IPR013087">
    <property type="entry name" value="Znf_C2H2_type"/>
</dbReference>
<keyword evidence="1" id="KW-0862">Zinc</keyword>
<protein>
    <recommendedName>
        <fullName evidence="2">C2H2-type domain-containing protein</fullName>
    </recommendedName>
</protein>
<comment type="caution">
    <text evidence="5">The sequence shown here is derived from an EMBL/GenBank/DDBJ whole genome shotgun (WGS) entry which is preliminary data.</text>
</comment>
<reference evidence="5" key="1">
    <citation type="submission" date="2021-06" db="EMBL/GenBank/DDBJ databases">
        <title>Parelaphostrongylus tenuis whole genome reference sequence.</title>
        <authorList>
            <person name="Garwood T.J."/>
            <person name="Larsen P.A."/>
            <person name="Fountain-Jones N.M."/>
            <person name="Garbe J.R."/>
            <person name="Macchietto M.G."/>
            <person name="Kania S.A."/>
            <person name="Gerhold R.W."/>
            <person name="Richards J.E."/>
            <person name="Wolf T.M."/>
        </authorList>
    </citation>
    <scope>NUCLEOTIDE SEQUENCE</scope>
    <source>
        <strain evidence="5">MNPRO001-30</strain>
        <tissue evidence="5">Meninges</tissue>
    </source>
</reference>
<sequence length="71" mass="8099">MRKNSTVSKPVYCDDCDKQFATICKLQGHIAVHQLNQLKYSCENCGQRFASRNEMISCSGHRAFKETCLIL</sequence>
<evidence type="ECO:0000256" key="1">
    <source>
        <dbReference type="PROSITE-ProRule" id="PRU00042"/>
    </source>
</evidence>
<gene>
    <name evidence="3" type="ORF">KIN20_009990</name>
    <name evidence="4" type="ORF">KIN20_014596</name>
    <name evidence="5" type="ORF">KIN20_014602</name>
</gene>
<dbReference type="Pfam" id="PF13894">
    <property type="entry name" value="zf-C2H2_4"/>
    <property type="match status" value="1"/>
</dbReference>
<dbReference type="PROSITE" id="PS00028">
    <property type="entry name" value="ZINC_FINGER_C2H2_1"/>
    <property type="match status" value="1"/>
</dbReference>
<evidence type="ECO:0000259" key="2">
    <source>
        <dbReference type="PROSITE" id="PS50157"/>
    </source>
</evidence>
<dbReference type="PROSITE" id="PS50157">
    <property type="entry name" value="ZINC_FINGER_C2H2_2"/>
    <property type="match status" value="1"/>
</dbReference>
<keyword evidence="1" id="KW-0479">Metal-binding</keyword>
<evidence type="ECO:0000313" key="4">
    <source>
        <dbReference type="EMBL" id="KAJ1356800.1"/>
    </source>
</evidence>
<proteinExistence type="predicted"/>
<evidence type="ECO:0000313" key="6">
    <source>
        <dbReference type="Proteomes" id="UP001196413"/>
    </source>
</evidence>
<evidence type="ECO:0000313" key="3">
    <source>
        <dbReference type="EMBL" id="KAJ1353382.1"/>
    </source>
</evidence>
<dbReference type="EMBL" id="JAHQIW010002912">
    <property type="protein sequence ID" value="KAJ1356800.1"/>
    <property type="molecule type" value="Genomic_DNA"/>
</dbReference>